<feature type="region of interest" description="Disordered" evidence="5">
    <location>
        <begin position="27"/>
        <end position="108"/>
    </location>
</feature>
<evidence type="ECO:0000259" key="6">
    <source>
        <dbReference type="PROSITE" id="PS50191"/>
    </source>
</evidence>
<dbReference type="Gene3D" id="3.40.525.10">
    <property type="entry name" value="CRAL-TRIO lipid binding domain"/>
    <property type="match status" value="1"/>
</dbReference>
<comment type="subunit">
    <text evidence="3">Homodimer. Interacts with BCL2, ARHGAP1, MIF and GFER.</text>
</comment>
<feature type="compositionally biased region" description="Low complexity" evidence="5">
    <location>
        <begin position="43"/>
        <end position="54"/>
    </location>
</feature>
<feature type="domain" description="CRAL-TRIO" evidence="6">
    <location>
        <begin position="270"/>
        <end position="382"/>
    </location>
</feature>
<reference evidence="8" key="2">
    <citation type="submission" date="2025-08" db="UniProtKB">
        <authorList>
            <consortium name="RefSeq"/>
        </authorList>
    </citation>
    <scope>IDENTIFICATION</scope>
    <source>
        <tissue evidence="8">Blood</tissue>
    </source>
</reference>
<proteinExistence type="predicted"/>
<evidence type="ECO:0000313" key="7">
    <source>
        <dbReference type="Proteomes" id="UP001652583"/>
    </source>
</evidence>
<dbReference type="PANTHER" id="PTHR12112:SF21">
    <property type="entry name" value="BCL-2_ADENOVIRUS E1B 19 KDA-INTERACTING PROTEIN 2-LIKE PROTEIN"/>
    <property type="match status" value="1"/>
</dbReference>
<reference evidence="7" key="1">
    <citation type="submission" date="2025-05" db="UniProtKB">
        <authorList>
            <consortium name="RefSeq"/>
        </authorList>
    </citation>
    <scope>NUCLEOTIDE SEQUENCE [LARGE SCALE GENOMIC DNA]</scope>
</reference>
<keyword evidence="7" id="KW-1185">Reference proteome</keyword>
<accession>A0A6J1Z5I0</accession>
<dbReference type="Pfam" id="PF12496">
    <property type="entry name" value="BNIP2"/>
    <property type="match status" value="1"/>
</dbReference>
<organism evidence="7 8">
    <name type="scientific">Acinonyx jubatus</name>
    <name type="common">Cheetah</name>
    <dbReference type="NCBI Taxonomy" id="32536"/>
    <lineage>
        <taxon>Eukaryota</taxon>
        <taxon>Metazoa</taxon>
        <taxon>Chordata</taxon>
        <taxon>Craniata</taxon>
        <taxon>Vertebrata</taxon>
        <taxon>Euteleostomi</taxon>
        <taxon>Mammalia</taxon>
        <taxon>Eutheria</taxon>
        <taxon>Laurasiatheria</taxon>
        <taxon>Carnivora</taxon>
        <taxon>Feliformia</taxon>
        <taxon>Felidae</taxon>
        <taxon>Felinae</taxon>
        <taxon>Acinonyx</taxon>
    </lineage>
</organism>
<dbReference type="InterPro" id="IPR022181">
    <property type="entry name" value="Bcl2-/adenovirus-E1B"/>
</dbReference>
<feature type="compositionally biased region" description="Acidic residues" evidence="5">
    <location>
        <begin position="144"/>
        <end position="159"/>
    </location>
</feature>
<keyword evidence="1" id="KW-0053">Apoptosis</keyword>
<feature type="region of interest" description="Disordered" evidence="5">
    <location>
        <begin position="122"/>
        <end position="167"/>
    </location>
</feature>
<dbReference type="GeneID" id="106979780"/>
<evidence type="ECO:0000256" key="2">
    <source>
        <dbReference type="ARBA" id="ARBA00055513"/>
    </source>
</evidence>
<dbReference type="Pfam" id="PF13716">
    <property type="entry name" value="CRAL_TRIO_2"/>
    <property type="match status" value="1"/>
</dbReference>
<dbReference type="SUPFAM" id="SSF52087">
    <property type="entry name" value="CRAL/TRIO domain"/>
    <property type="match status" value="1"/>
</dbReference>
<evidence type="ECO:0000256" key="1">
    <source>
        <dbReference type="ARBA" id="ARBA00022703"/>
    </source>
</evidence>
<gene>
    <name evidence="8" type="primary">BNIPL</name>
</gene>
<dbReference type="PANTHER" id="PTHR12112">
    <property type="entry name" value="BNIP - RELATED"/>
    <property type="match status" value="1"/>
</dbReference>
<comment type="function">
    <text evidence="2">May be a bridge molecule between BCL2 and ARHGAP1/CDC42 in promoting cell death.</text>
</comment>
<dbReference type="InterPro" id="IPR001251">
    <property type="entry name" value="CRAL-TRIO_dom"/>
</dbReference>
<dbReference type="GO" id="GO:0006915">
    <property type="term" value="P:apoptotic process"/>
    <property type="evidence" value="ECO:0007669"/>
    <property type="project" value="UniProtKB-KW"/>
</dbReference>
<feature type="compositionally biased region" description="Polar residues" evidence="5">
    <location>
        <begin position="132"/>
        <end position="142"/>
    </location>
</feature>
<dbReference type="CDD" id="cd00170">
    <property type="entry name" value="SEC14"/>
    <property type="match status" value="1"/>
</dbReference>
<dbReference type="AlphaFoldDB" id="A0A6J1Z5I0"/>
<dbReference type="InterPro" id="IPR036865">
    <property type="entry name" value="CRAL-TRIO_dom_sf"/>
</dbReference>
<dbReference type="PROSITE" id="PS50191">
    <property type="entry name" value="CRAL_TRIO"/>
    <property type="match status" value="1"/>
</dbReference>
<dbReference type="SMART" id="SM00516">
    <property type="entry name" value="SEC14"/>
    <property type="match status" value="1"/>
</dbReference>
<dbReference type="Proteomes" id="UP001652583">
    <property type="component" value="Chromosome C1"/>
</dbReference>
<dbReference type="FunFam" id="3.40.525.10:FF:000012">
    <property type="entry name" value="bcl-2/adenovirus E1B 19 kDa-interacting protein 2-like protein"/>
    <property type="match status" value="1"/>
</dbReference>
<evidence type="ECO:0000256" key="5">
    <source>
        <dbReference type="SAM" id="MobiDB-lite"/>
    </source>
</evidence>
<evidence type="ECO:0000256" key="4">
    <source>
        <dbReference type="ARBA" id="ARBA00073394"/>
    </source>
</evidence>
<evidence type="ECO:0000313" key="8">
    <source>
        <dbReference type="RefSeq" id="XP_026912029.1"/>
    </source>
</evidence>
<dbReference type="RefSeq" id="XP_026912029.1">
    <property type="nucleotide sequence ID" value="XM_027056228.2"/>
</dbReference>
<dbReference type="GO" id="GO:0005737">
    <property type="term" value="C:cytoplasm"/>
    <property type="evidence" value="ECO:0007669"/>
    <property type="project" value="TreeGrafter"/>
</dbReference>
<dbReference type="CTD" id="149428"/>
<protein>
    <recommendedName>
        <fullName evidence="4">Bcl-2/adenovirus E1B 19 kDa-interacting protein 2-like protein</fullName>
    </recommendedName>
</protein>
<evidence type="ECO:0000256" key="3">
    <source>
        <dbReference type="ARBA" id="ARBA00065286"/>
    </source>
</evidence>
<dbReference type="KEGG" id="aju:106979780"/>
<sequence>MGTTQEVGEKTLDLGVSYLRSSSLKTLPSLSHDHLFSPGTLRAGENAEAGPAAPLRLGELELKEEWQDEGFPRLLPEEGDRSEDPEDPKRDSQAGTPSTLALCSPRPMRKRLSAPELQLNLTKETGGRGASPTHSEPSSPDGSSDLEVDELETPSDSEQLDSGHEFEWEDELPRAEGLGANEAAERLGRGCVWDVAGEDGRHWRVFRTGQREQRVDMTVIEPYKKVLSHGGYHGDGLNAVIVFASCYLPSSSIPNYTYVMEHLFSCVPPRYMVGTLELLVAENYLLVHFSGGTTRAQVPPLGWMRQCYHALDRRLRKNLRGLVVVHTTWYVKAFLALLRPFISSKFTRKIRFLNSLRELAQLISLDQVHIPEAVRQLDRNLHGSGGT</sequence>
<name>A0A6J1Z5I0_ACIJB</name>